<evidence type="ECO:0000256" key="14">
    <source>
        <dbReference type="ARBA" id="ARBA00029496"/>
    </source>
</evidence>
<keyword evidence="13" id="KW-0539">Nucleus</keyword>
<evidence type="ECO:0000256" key="6">
    <source>
        <dbReference type="ARBA" id="ARBA00022737"/>
    </source>
</evidence>
<evidence type="ECO:0000256" key="15">
    <source>
        <dbReference type="ARBA" id="ARBA00064578"/>
    </source>
</evidence>
<keyword evidence="7 17" id="KW-0227">DNA damage</keyword>
<dbReference type="GO" id="GO:0004519">
    <property type="term" value="F:endonuclease activity"/>
    <property type="evidence" value="ECO:0007669"/>
    <property type="project" value="UniProtKB-KW"/>
</dbReference>
<evidence type="ECO:0000256" key="3">
    <source>
        <dbReference type="ARBA" id="ARBA00022499"/>
    </source>
</evidence>
<dbReference type="PANTHER" id="PTHR21541:SF3">
    <property type="entry name" value="STRUCTURE-SPECIFIC ENDONUCLEASE SUBUNIT SLX4"/>
    <property type="match status" value="1"/>
</dbReference>
<keyword evidence="10" id="KW-0832">Ubl conjugation</keyword>
<feature type="region of interest" description="Disordered" evidence="18">
    <location>
        <begin position="336"/>
        <end position="373"/>
    </location>
</feature>
<dbReference type="eggNOG" id="ENOG502R4G8">
    <property type="taxonomic scope" value="Eukaryota"/>
</dbReference>
<name>L5KJL2_PTEAL</name>
<feature type="region of interest" description="Disordered" evidence="18">
    <location>
        <begin position="39"/>
        <end position="146"/>
    </location>
</feature>
<keyword evidence="5" id="KW-0479">Metal-binding</keyword>
<feature type="non-terminal residue" evidence="20">
    <location>
        <position position="1"/>
    </location>
</feature>
<comment type="subcellular location">
    <subcellularLocation>
        <location evidence="1">Nucleus</location>
    </subcellularLocation>
</comment>
<feature type="compositionally biased region" description="Low complexity" evidence="18">
    <location>
        <begin position="541"/>
        <end position="552"/>
    </location>
</feature>
<keyword evidence="21" id="KW-1185">Reference proteome</keyword>
<feature type="region of interest" description="Disordered" evidence="18">
    <location>
        <begin position="537"/>
        <end position="556"/>
    </location>
</feature>
<feature type="compositionally biased region" description="Basic residues" evidence="18">
    <location>
        <begin position="349"/>
        <end position="366"/>
    </location>
</feature>
<evidence type="ECO:0000256" key="11">
    <source>
        <dbReference type="ARBA" id="ARBA00023172"/>
    </source>
</evidence>
<dbReference type="Gene3D" id="3.30.710.10">
    <property type="entry name" value="Potassium Channel Kv1.1, Chain A"/>
    <property type="match status" value="1"/>
</dbReference>
<reference evidence="21" key="1">
    <citation type="journal article" date="2013" name="Science">
        <title>Comparative analysis of bat genomes provides insight into the evolution of flight and immunity.</title>
        <authorList>
            <person name="Zhang G."/>
            <person name="Cowled C."/>
            <person name="Shi Z."/>
            <person name="Huang Z."/>
            <person name="Bishop-Lilly K.A."/>
            <person name="Fang X."/>
            <person name="Wynne J.W."/>
            <person name="Xiong Z."/>
            <person name="Baker M.L."/>
            <person name="Zhao W."/>
            <person name="Tachedjian M."/>
            <person name="Zhu Y."/>
            <person name="Zhou P."/>
            <person name="Jiang X."/>
            <person name="Ng J."/>
            <person name="Yang L."/>
            <person name="Wu L."/>
            <person name="Xiao J."/>
            <person name="Feng Y."/>
            <person name="Chen Y."/>
            <person name="Sun X."/>
            <person name="Zhang Y."/>
            <person name="Marsh G.A."/>
            <person name="Crameri G."/>
            <person name="Broder C.C."/>
            <person name="Frey K.G."/>
            <person name="Wang L.F."/>
            <person name="Wang J."/>
        </authorList>
    </citation>
    <scope>NUCLEOTIDE SEQUENCE [LARGE SCALE GENOMIC DNA]</scope>
</reference>
<keyword evidence="20" id="KW-0540">Nuclease</keyword>
<evidence type="ECO:0000256" key="17">
    <source>
        <dbReference type="PROSITE-ProRule" id="PRU01256"/>
    </source>
</evidence>
<keyword evidence="4" id="KW-0597">Phosphoprotein</keyword>
<dbReference type="GO" id="GO:0033557">
    <property type="term" value="C:Slx1-Slx4 complex"/>
    <property type="evidence" value="ECO:0007669"/>
    <property type="project" value="TreeGrafter"/>
</dbReference>
<dbReference type="GO" id="GO:0008270">
    <property type="term" value="F:zinc ion binding"/>
    <property type="evidence" value="ECO:0007669"/>
    <property type="project" value="UniProtKB-KW"/>
</dbReference>
<feature type="region of interest" description="Disordered" evidence="18">
    <location>
        <begin position="1"/>
        <end position="22"/>
    </location>
</feature>
<dbReference type="GO" id="GO:0003677">
    <property type="term" value="F:DNA binding"/>
    <property type="evidence" value="ECO:0007669"/>
    <property type="project" value="InterPro"/>
</dbReference>
<dbReference type="GO" id="GO:0000712">
    <property type="term" value="P:resolution of meiotic recombination intermediates"/>
    <property type="evidence" value="ECO:0007669"/>
    <property type="project" value="TreeGrafter"/>
</dbReference>
<dbReference type="InParanoid" id="L5KJL2"/>
<dbReference type="SUPFAM" id="SSF54695">
    <property type="entry name" value="POZ domain"/>
    <property type="match status" value="1"/>
</dbReference>
<keyword evidence="11" id="KW-0233">DNA recombination</keyword>
<feature type="domain" description="UBZ4-type" evidence="19">
    <location>
        <begin position="287"/>
        <end position="315"/>
    </location>
</feature>
<dbReference type="EMBL" id="KB030715">
    <property type="protein sequence ID" value="ELK10723.1"/>
    <property type="molecule type" value="Genomic_DNA"/>
</dbReference>
<evidence type="ECO:0000256" key="4">
    <source>
        <dbReference type="ARBA" id="ARBA00022553"/>
    </source>
</evidence>
<evidence type="ECO:0000256" key="16">
    <source>
        <dbReference type="ARBA" id="ARBA00076095"/>
    </source>
</evidence>
<evidence type="ECO:0000256" key="7">
    <source>
        <dbReference type="ARBA" id="ARBA00022763"/>
    </source>
</evidence>
<evidence type="ECO:0000256" key="10">
    <source>
        <dbReference type="ARBA" id="ARBA00022843"/>
    </source>
</evidence>
<dbReference type="AlphaFoldDB" id="L5KJL2"/>
<feature type="compositionally biased region" description="Basic and acidic residues" evidence="18">
    <location>
        <begin position="1"/>
        <end position="11"/>
    </location>
</feature>
<evidence type="ECO:0000313" key="21">
    <source>
        <dbReference type="Proteomes" id="UP000010552"/>
    </source>
</evidence>
<evidence type="ECO:0000256" key="13">
    <source>
        <dbReference type="ARBA" id="ARBA00023242"/>
    </source>
</evidence>
<dbReference type="FunFam" id="3.30.710.10:FF:000116">
    <property type="entry name" value="SLX4 structure-specific endonuclease subunit"/>
    <property type="match status" value="1"/>
</dbReference>
<dbReference type="GO" id="GO:0006281">
    <property type="term" value="P:DNA repair"/>
    <property type="evidence" value="ECO:0007669"/>
    <property type="project" value="UniProtKB-KW"/>
</dbReference>
<keyword evidence="20" id="KW-0378">Hydrolase</keyword>
<evidence type="ECO:0000256" key="12">
    <source>
        <dbReference type="ARBA" id="ARBA00023204"/>
    </source>
</evidence>
<gene>
    <name evidence="20" type="ORF">PAL_GLEAN10011624</name>
</gene>
<sequence>INPHSSEDQLKENLTTDQMMDESDDDFKELCASFFQRVKKNGTKEVSGERKTQKASNSTQRTSKPKRTKPTATKSKTLQGPRERKTRSGSQAPRTKKQGAPKWQESESAPPENGERSVLASAVLWESAQSTQTEAAPNSDSQPPPFCLTAMVPSPSKPRAAELILQRMQQFKRADPERLKHASEGCSLQAALEENVPKGPQEAMAGNESGPWLPATESDTAVALALQQEFGHEQASTHDDSLEEKGLFFCQICQKNLSAMNVIRREQHVNRCLDEAEKALRPSVPQIPECPICGKPFLTPKSRISHLKQCAVKMEVGPQLLLQAVRLQTVQPEGTCSTLAPASRNHVGSLKRKGAPSKKEPQKRRKVNEPEVPSEDLLVAMALSRSEMKQEAVPAVLRLGTAFSERTKLATEKKSRKKKVPISPPQLLVQDLETTGRQIEDRVAQLFAEEVELSSTPPLPESRLLKEDLEKASKCQQLPEKKQNFLWEGSALTGAWALESFYTASLVPPMVPQRPKKESMLPPVLPDQPELGVRMPPILHSASPRNPSPSASQREHQALQDLIDLAGEGLSSSPWPCSRGLGGSGGTEGMDLLPGGLPLTGFVLPPKEQHLERGGQASLSLSLLVADFGAMVNNPHLSDIQFQMDSGEVLYVHKFVLYARCPLLIQYVNSEGFFAVEDGDLRTQRVLLSDVSTEAKNIPALSLHRRHWPASAAGP</sequence>
<feature type="compositionally biased region" description="Polar residues" evidence="18">
    <location>
        <begin position="127"/>
        <end position="141"/>
    </location>
</feature>
<evidence type="ECO:0000256" key="1">
    <source>
        <dbReference type="ARBA" id="ARBA00004123"/>
    </source>
</evidence>
<dbReference type="PROSITE" id="PS51908">
    <property type="entry name" value="ZF_UBZ4"/>
    <property type="match status" value="2"/>
</dbReference>
<evidence type="ECO:0000313" key="20">
    <source>
        <dbReference type="EMBL" id="ELK10723.1"/>
    </source>
</evidence>
<accession>L5KJL2</accession>
<evidence type="ECO:0000259" key="19">
    <source>
        <dbReference type="PROSITE" id="PS51908"/>
    </source>
</evidence>
<dbReference type="STRING" id="9402.L5KJL2"/>
<organism evidence="20 21">
    <name type="scientific">Pteropus alecto</name>
    <name type="common">Black flying fox</name>
    <dbReference type="NCBI Taxonomy" id="9402"/>
    <lineage>
        <taxon>Eukaryota</taxon>
        <taxon>Metazoa</taxon>
        <taxon>Chordata</taxon>
        <taxon>Craniata</taxon>
        <taxon>Vertebrata</taxon>
        <taxon>Euteleostomi</taxon>
        <taxon>Mammalia</taxon>
        <taxon>Eutheria</taxon>
        <taxon>Laurasiatheria</taxon>
        <taxon>Chiroptera</taxon>
        <taxon>Yinpterochiroptera</taxon>
        <taxon>Pteropodoidea</taxon>
        <taxon>Pteropodidae</taxon>
        <taxon>Pteropodinae</taxon>
        <taxon>Pteropus</taxon>
    </lineage>
</organism>
<dbReference type="GO" id="GO:0090656">
    <property type="term" value="P:t-circle formation"/>
    <property type="evidence" value="ECO:0007669"/>
    <property type="project" value="UniProtKB-ARBA"/>
</dbReference>
<comment type="similarity">
    <text evidence="2">Belongs to the SLX4 family.</text>
</comment>
<evidence type="ECO:0000256" key="5">
    <source>
        <dbReference type="ARBA" id="ARBA00022723"/>
    </source>
</evidence>
<keyword evidence="12 17" id="KW-0234">DNA repair</keyword>
<dbReference type="InterPro" id="IPR011333">
    <property type="entry name" value="SKP1/BTB/POZ_sf"/>
</dbReference>
<keyword evidence="9" id="KW-0862">Zinc</keyword>
<feature type="compositionally biased region" description="Basic and acidic residues" evidence="18">
    <location>
        <begin position="42"/>
        <end position="52"/>
    </location>
</feature>
<dbReference type="GO" id="GO:0032206">
    <property type="term" value="P:positive regulation of telomere maintenance"/>
    <property type="evidence" value="ECO:0007669"/>
    <property type="project" value="UniProtKB-ARBA"/>
</dbReference>
<evidence type="ECO:0000256" key="2">
    <source>
        <dbReference type="ARBA" id="ARBA00006661"/>
    </source>
</evidence>
<keyword evidence="3" id="KW-1017">Isopeptide bond</keyword>
<feature type="domain" description="UBZ4-type" evidence="19">
    <location>
        <begin position="247"/>
        <end position="277"/>
    </location>
</feature>
<evidence type="ECO:0000256" key="8">
    <source>
        <dbReference type="ARBA" id="ARBA00022771"/>
    </source>
</evidence>
<keyword evidence="8 17" id="KW-0863">Zinc-finger</keyword>
<evidence type="ECO:0000256" key="18">
    <source>
        <dbReference type="SAM" id="MobiDB-lite"/>
    </source>
</evidence>
<protein>
    <recommendedName>
        <fullName evidence="14">Structure-specific endonuclease subunit SLX4</fullName>
    </recommendedName>
    <alternativeName>
        <fullName evidence="16">BTB/POZ domain-containing protein 12</fullName>
    </alternativeName>
</protein>
<keyword evidence="6" id="KW-0677">Repeat</keyword>
<keyword evidence="20" id="KW-0255">Endonuclease</keyword>
<dbReference type="Proteomes" id="UP000010552">
    <property type="component" value="Unassembled WGS sequence"/>
</dbReference>
<dbReference type="PANTHER" id="PTHR21541">
    <property type="entry name" value="BTB POZ DOMAIN CONTAINING 12"/>
    <property type="match status" value="1"/>
</dbReference>
<proteinExistence type="inferred from homology"/>
<dbReference type="InterPro" id="IPR006642">
    <property type="entry name" value="Rad18_UBZ4"/>
</dbReference>
<evidence type="ECO:0000256" key="9">
    <source>
        <dbReference type="ARBA" id="ARBA00022833"/>
    </source>
</evidence>
<comment type="subunit">
    <text evidence="15">Forms a heterodimer with SLX1A/GIYD1. Interacts with ERCC4/XPF; catalytic subunit of the ERCC4-ERCC1 endonuclease. Interacts with MUS81; catalytic subunit of the MUS81-EME1 endonuclease. Interacts with MSH2; component of the MSH2-MSH3 mismatch repair complex. Interacts with TERF2-TERF2IP. Interacts with PLK1 and SLX4IP.</text>
</comment>